<evidence type="ECO:0000256" key="5">
    <source>
        <dbReference type="ARBA" id="ARBA00023004"/>
    </source>
</evidence>
<dbReference type="Gene3D" id="3.20.20.70">
    <property type="entry name" value="Aldolase class I"/>
    <property type="match status" value="1"/>
</dbReference>
<dbReference type="GO" id="GO:0051539">
    <property type="term" value="F:4 iron, 4 sulfur cluster binding"/>
    <property type="evidence" value="ECO:0007669"/>
    <property type="project" value="UniProtKB-KW"/>
</dbReference>
<dbReference type="AlphaFoldDB" id="A0A8J3LRP8"/>
<evidence type="ECO:0000259" key="7">
    <source>
        <dbReference type="PROSITE" id="PS51918"/>
    </source>
</evidence>
<keyword evidence="2" id="KW-0004">4Fe-4S</keyword>
<dbReference type="InterPro" id="IPR023867">
    <property type="entry name" value="Sulphatase_maturase_rSAM"/>
</dbReference>
<proteinExistence type="predicted"/>
<comment type="cofactor">
    <cofactor evidence="1">
        <name>[4Fe-4S] cluster</name>
        <dbReference type="ChEBI" id="CHEBI:49883"/>
    </cofactor>
</comment>
<evidence type="ECO:0000256" key="6">
    <source>
        <dbReference type="ARBA" id="ARBA00023014"/>
    </source>
</evidence>
<dbReference type="GO" id="GO:0046872">
    <property type="term" value="F:metal ion binding"/>
    <property type="evidence" value="ECO:0007669"/>
    <property type="project" value="UniProtKB-KW"/>
</dbReference>
<keyword evidence="3" id="KW-0949">S-adenosyl-L-methionine</keyword>
<dbReference type="SFLD" id="SFLDS00029">
    <property type="entry name" value="Radical_SAM"/>
    <property type="match status" value="1"/>
</dbReference>
<dbReference type="PANTHER" id="PTHR43273">
    <property type="entry name" value="ANAEROBIC SULFATASE-MATURATING ENZYME HOMOLOG ASLB-RELATED"/>
    <property type="match status" value="1"/>
</dbReference>
<dbReference type="PANTHER" id="PTHR43273:SF8">
    <property type="entry name" value="RADICAL SAM DOMAIN PROTEIN"/>
    <property type="match status" value="1"/>
</dbReference>
<dbReference type="RefSeq" id="WP_168078352.1">
    <property type="nucleotide sequence ID" value="NZ_BAAAQJ010000021.1"/>
</dbReference>
<dbReference type="PROSITE" id="PS51918">
    <property type="entry name" value="RADICAL_SAM"/>
    <property type="match status" value="1"/>
</dbReference>
<evidence type="ECO:0000256" key="2">
    <source>
        <dbReference type="ARBA" id="ARBA00022485"/>
    </source>
</evidence>
<dbReference type="InterPro" id="IPR007197">
    <property type="entry name" value="rSAM"/>
</dbReference>
<evidence type="ECO:0000313" key="9">
    <source>
        <dbReference type="Proteomes" id="UP000653674"/>
    </source>
</evidence>
<comment type="caution">
    <text evidence="8">The sequence shown here is derived from an EMBL/GenBank/DDBJ whole genome shotgun (WGS) entry which is preliminary data.</text>
</comment>
<dbReference type="SUPFAM" id="SSF102114">
    <property type="entry name" value="Radical SAM enzymes"/>
    <property type="match status" value="1"/>
</dbReference>
<dbReference type="NCBIfam" id="TIGR04269">
    <property type="entry name" value="SAM_SPASM_FxsB"/>
    <property type="match status" value="1"/>
</dbReference>
<dbReference type="GO" id="GO:0016491">
    <property type="term" value="F:oxidoreductase activity"/>
    <property type="evidence" value="ECO:0007669"/>
    <property type="project" value="InterPro"/>
</dbReference>
<dbReference type="SFLD" id="SFLDG01386">
    <property type="entry name" value="main_SPASM_domain-containing"/>
    <property type="match status" value="1"/>
</dbReference>
<dbReference type="SFLD" id="SFLDG01072">
    <property type="entry name" value="dehydrogenase_like"/>
    <property type="match status" value="1"/>
</dbReference>
<evidence type="ECO:0000256" key="1">
    <source>
        <dbReference type="ARBA" id="ARBA00001966"/>
    </source>
</evidence>
<keyword evidence="6" id="KW-0411">Iron-sulfur</keyword>
<gene>
    <name evidence="8" type="ORF">Pfl04_48130</name>
</gene>
<dbReference type="InterPro" id="IPR000385">
    <property type="entry name" value="MoaA_NifB_PqqE_Fe-S-bd_CS"/>
</dbReference>
<keyword evidence="4" id="KW-0479">Metal-binding</keyword>
<evidence type="ECO:0000313" key="8">
    <source>
        <dbReference type="EMBL" id="GIG76409.1"/>
    </source>
</evidence>
<evidence type="ECO:0000256" key="4">
    <source>
        <dbReference type="ARBA" id="ARBA00022723"/>
    </source>
</evidence>
<sequence length="375" mass="40463">MAVALTTFILKVTSRCNLDCDYCYVYHHADQSWRHQPRFMPLPVAQAAARRIAEHADAHGVGHVLVVLHGGEPTLAGGERIDAYCTLIRRTIPDPIRVDFAMQSNGGLLTPHWLPVLRRHRIRVGISLDGPPAVNDRHRRDVAGRSSYQATVAGIELLRAHAPDCYGGLLCVVDLAADPVAVYEHLASFDPPMIDFNLPDAHWDNPPPRPSGDTAGYGQWLVAVFEAWAAGAAYRHSIRFFDDVIGLSLGAAKSTEALGLAPVTLVVIESNGALQGVDTLKTTFAGAPDLGLTVIDDTLDRALTAPQIADRQQGVAALSPTCRRCDLVGVCGGGYLPHRYAAGNGFANPSVYCADLQVIIRHIQRRCGLTATPPR</sequence>
<dbReference type="InterPro" id="IPR026335">
    <property type="entry name" value="rSAM_SPASM_FxsB"/>
</dbReference>
<accession>A0A8J3LRP8</accession>
<dbReference type="InterPro" id="IPR013785">
    <property type="entry name" value="Aldolase_TIM"/>
</dbReference>
<dbReference type="EMBL" id="BONU01000054">
    <property type="protein sequence ID" value="GIG76409.1"/>
    <property type="molecule type" value="Genomic_DNA"/>
</dbReference>
<feature type="domain" description="Radical SAM core" evidence="7">
    <location>
        <begin position="2"/>
        <end position="230"/>
    </location>
</feature>
<name>A0A8J3LRP8_9ACTN</name>
<dbReference type="Proteomes" id="UP000653674">
    <property type="component" value="Unassembled WGS sequence"/>
</dbReference>
<dbReference type="Pfam" id="PF04055">
    <property type="entry name" value="Radical_SAM"/>
    <property type="match status" value="1"/>
</dbReference>
<dbReference type="InterPro" id="IPR058240">
    <property type="entry name" value="rSAM_sf"/>
</dbReference>
<reference evidence="8" key="1">
    <citation type="submission" date="2021-01" db="EMBL/GenBank/DDBJ databases">
        <title>Whole genome shotgun sequence of Planosporangium flavigriseum NBRC 105377.</title>
        <authorList>
            <person name="Komaki H."/>
            <person name="Tamura T."/>
        </authorList>
    </citation>
    <scope>NUCLEOTIDE SEQUENCE</scope>
    <source>
        <strain evidence="8">NBRC 105377</strain>
    </source>
</reference>
<dbReference type="SFLD" id="SFLDG01067">
    <property type="entry name" value="SPASM/twitch_domain_containing"/>
    <property type="match status" value="1"/>
</dbReference>
<keyword evidence="5" id="KW-0408">Iron</keyword>
<protein>
    <recommendedName>
        <fullName evidence="7">Radical SAM core domain-containing protein</fullName>
    </recommendedName>
</protein>
<keyword evidence="9" id="KW-1185">Reference proteome</keyword>
<dbReference type="CDD" id="cd01335">
    <property type="entry name" value="Radical_SAM"/>
    <property type="match status" value="1"/>
</dbReference>
<organism evidence="8 9">
    <name type="scientific">Planosporangium flavigriseum</name>
    <dbReference type="NCBI Taxonomy" id="373681"/>
    <lineage>
        <taxon>Bacteria</taxon>
        <taxon>Bacillati</taxon>
        <taxon>Actinomycetota</taxon>
        <taxon>Actinomycetes</taxon>
        <taxon>Micromonosporales</taxon>
        <taxon>Micromonosporaceae</taxon>
        <taxon>Planosporangium</taxon>
    </lineage>
</organism>
<evidence type="ECO:0000256" key="3">
    <source>
        <dbReference type="ARBA" id="ARBA00022691"/>
    </source>
</evidence>
<dbReference type="PROSITE" id="PS01305">
    <property type="entry name" value="MOAA_NIFB_PQQE"/>
    <property type="match status" value="1"/>
</dbReference>